<dbReference type="EMBL" id="MSZU01000114">
    <property type="protein sequence ID" value="OMP82599.1"/>
    <property type="molecule type" value="Genomic_DNA"/>
</dbReference>
<dbReference type="Gene3D" id="3.40.50.1820">
    <property type="entry name" value="alpha/beta hydrolase"/>
    <property type="match status" value="1"/>
</dbReference>
<dbReference type="PANTHER" id="PTHR12277:SF81">
    <property type="entry name" value="PROTEIN ABHD13"/>
    <property type="match status" value="1"/>
</dbReference>
<dbReference type="OrthoDB" id="446723at2759"/>
<name>A0A1S8B529_9PEZI</name>
<gene>
    <name evidence="2" type="ORF">BK809_0006909</name>
</gene>
<evidence type="ECO:0000313" key="3">
    <source>
        <dbReference type="Proteomes" id="UP000190776"/>
    </source>
</evidence>
<organism evidence="2 3">
    <name type="scientific">Diplodia seriata</name>
    <dbReference type="NCBI Taxonomy" id="420778"/>
    <lineage>
        <taxon>Eukaryota</taxon>
        <taxon>Fungi</taxon>
        <taxon>Dikarya</taxon>
        <taxon>Ascomycota</taxon>
        <taxon>Pezizomycotina</taxon>
        <taxon>Dothideomycetes</taxon>
        <taxon>Dothideomycetes incertae sedis</taxon>
        <taxon>Botryosphaeriales</taxon>
        <taxon>Botryosphaeriaceae</taxon>
        <taxon>Diplodia</taxon>
    </lineage>
</organism>
<dbReference type="AlphaFoldDB" id="A0A1S8B529"/>
<dbReference type="PANTHER" id="PTHR12277">
    <property type="entry name" value="ALPHA/BETA HYDROLASE DOMAIN-CONTAINING PROTEIN"/>
    <property type="match status" value="1"/>
</dbReference>
<evidence type="ECO:0000259" key="1">
    <source>
        <dbReference type="Pfam" id="PF00561"/>
    </source>
</evidence>
<protein>
    <submittedName>
        <fullName evidence="2">Monoacylglycerol lipase ABHD12</fullName>
    </submittedName>
</protein>
<sequence length="397" mass="42930">MPLVKIAALLLAASPAIYLAILSLLIALPVVQNHVFYLHRLSLASLPHLNVPEAFGFLRGQVTPFSIDTADGEMLHAWHVLPLGIYQHHQQELLVEPSGYAADMHSKLGFQLLRDDLEARLVIFLHGTAGCIASGRRPDSYRALSSTSPDKIHVLTADYRGYGLSTGTPSEEGLLLDAIAIVDWAMNTAGIPPSRIVIFGQSLGTAVAISLLQHFSSQSPPTSFSGTVLVATFSDVATLTSTYRIGGVIPVLSPLSTLPPLLSFVTSYLRNTWPSNHRVADFIRRSEIGDSGSKYHLTFIHAEDDAVIGHAHSAVMFWHAVNASTSAGITFDELEREKSVRKRDMGEGGWAVDWETPGGSIGLQLLKYGVHDRLMAYPATAMAVLRAFQAGDAGFGR</sequence>
<proteinExistence type="predicted"/>
<accession>A0A1S8B529</accession>
<reference evidence="2 3" key="1">
    <citation type="submission" date="2017-01" db="EMBL/GenBank/DDBJ databases">
        <title>Draft genome sequence of Diplodia seriata F98.1, a fungal species involved in grapevine trunk diseases.</title>
        <authorList>
            <person name="Robert-Siegwald G."/>
            <person name="Vallet J."/>
            <person name="Abou-Mansour E."/>
            <person name="Xu J."/>
            <person name="Rey P."/>
            <person name="Bertsch C."/>
            <person name="Rego C."/>
            <person name="Larignon P."/>
            <person name="Fontaine F."/>
            <person name="Lebrun M.-H."/>
        </authorList>
    </citation>
    <scope>NUCLEOTIDE SEQUENCE [LARGE SCALE GENOMIC DNA]</scope>
    <source>
        <strain evidence="2 3">F98.1</strain>
    </source>
</reference>
<dbReference type="Proteomes" id="UP000190776">
    <property type="component" value="Unassembled WGS sequence"/>
</dbReference>
<dbReference type="SUPFAM" id="SSF53474">
    <property type="entry name" value="alpha/beta-Hydrolases"/>
    <property type="match status" value="1"/>
</dbReference>
<dbReference type="InterPro" id="IPR000073">
    <property type="entry name" value="AB_hydrolase_1"/>
</dbReference>
<feature type="domain" description="AB hydrolase-1" evidence="1">
    <location>
        <begin position="121"/>
        <end position="237"/>
    </location>
</feature>
<dbReference type="STRING" id="420778.A0A1S8B529"/>
<evidence type="ECO:0000313" key="2">
    <source>
        <dbReference type="EMBL" id="OMP82599.1"/>
    </source>
</evidence>
<dbReference type="Pfam" id="PF00561">
    <property type="entry name" value="Abhydrolase_1"/>
    <property type="match status" value="1"/>
</dbReference>
<dbReference type="InterPro" id="IPR029058">
    <property type="entry name" value="AB_hydrolase_fold"/>
</dbReference>
<comment type="caution">
    <text evidence="2">The sequence shown here is derived from an EMBL/GenBank/DDBJ whole genome shotgun (WGS) entry which is preliminary data.</text>
</comment>